<dbReference type="AlphaFoldDB" id="A0A543FPC9"/>
<dbReference type="Proteomes" id="UP000319818">
    <property type="component" value="Unassembled WGS sequence"/>
</dbReference>
<protein>
    <recommendedName>
        <fullName evidence="3">Nucleotidyltransferase-like protein</fullName>
    </recommendedName>
</protein>
<dbReference type="RefSeq" id="WP_142106941.1">
    <property type="nucleotide sequence ID" value="NZ_VFPH01000003.1"/>
</dbReference>
<dbReference type="OrthoDB" id="4963209at2"/>
<evidence type="ECO:0000313" key="1">
    <source>
        <dbReference type="EMBL" id="TQM35626.1"/>
    </source>
</evidence>
<name>A0A543FPC9_9PSEU</name>
<dbReference type="EMBL" id="VFPH01000003">
    <property type="protein sequence ID" value="TQM35626.1"/>
    <property type="molecule type" value="Genomic_DNA"/>
</dbReference>
<organism evidence="1 2">
    <name type="scientific">Pseudonocardia cypriaca</name>
    <dbReference type="NCBI Taxonomy" id="882449"/>
    <lineage>
        <taxon>Bacteria</taxon>
        <taxon>Bacillati</taxon>
        <taxon>Actinomycetota</taxon>
        <taxon>Actinomycetes</taxon>
        <taxon>Pseudonocardiales</taxon>
        <taxon>Pseudonocardiaceae</taxon>
        <taxon>Pseudonocardia</taxon>
    </lineage>
</organism>
<accession>A0A543FPC9</accession>
<keyword evidence="2" id="KW-1185">Reference proteome</keyword>
<comment type="caution">
    <text evidence="1">The sequence shown here is derived from an EMBL/GenBank/DDBJ whole genome shotgun (WGS) entry which is preliminary data.</text>
</comment>
<evidence type="ECO:0008006" key="3">
    <source>
        <dbReference type="Google" id="ProtNLM"/>
    </source>
</evidence>
<gene>
    <name evidence="1" type="ORF">FB388_7063</name>
</gene>
<proteinExistence type="predicted"/>
<reference evidence="1 2" key="1">
    <citation type="submission" date="2019-06" db="EMBL/GenBank/DDBJ databases">
        <title>Sequencing the genomes of 1000 actinobacteria strains.</title>
        <authorList>
            <person name="Klenk H.-P."/>
        </authorList>
    </citation>
    <scope>NUCLEOTIDE SEQUENCE [LARGE SCALE GENOMIC DNA]</scope>
    <source>
        <strain evidence="1 2">DSM 45511</strain>
    </source>
</reference>
<evidence type="ECO:0000313" key="2">
    <source>
        <dbReference type="Proteomes" id="UP000319818"/>
    </source>
</evidence>
<sequence>MPAPLEHQLDTGRRRIEVARPVLDEARRRRGLLIDALKAAFPFGRVYMNGSLAHGDANAPLNDIDLGIVVGTAGLYGPGGRGPLPLMHIAADAIRDHLKDEFPNMRVIVEGRRRAVLVSFGNPVTSGEPDFTADVIIALDNPASEGLYIPNLSIDEQWDRAHPEKHTELVLAAITATDVAFARIVRLLKHWRSHHGDPVCSWNLKALALSCITGPTSLLDGLERFFTHATDALALGPTPDPAGVADPIRPNLPMDEVLKRFRAARDNIRAAKYHEIAGNHAHAQQALYRVLPNVIDEPDKNQLLRELIAGATTMSATPTRAWAP</sequence>